<evidence type="ECO:0000313" key="2">
    <source>
        <dbReference type="EMBL" id="GBP83178.1"/>
    </source>
</evidence>
<evidence type="ECO:0000313" key="3">
    <source>
        <dbReference type="Proteomes" id="UP000299102"/>
    </source>
</evidence>
<sequence length="177" mass="19078">MRITAKRQDAHRGSSRGNCYDVTDMEVKVLANLGDGAVYGDPQQRVPAFGPSSPSITVEEQVRMQEQINQRADVSGQIATAVAGGTGLGTSAKHTDSHFGGQSATAVPDRTGQGTSLRHTASYLGGILRGLPRRRLTGSGTLEHASSRAWYLLNPRCDTYRWAYRVSLDKPTNMSSD</sequence>
<dbReference type="AlphaFoldDB" id="A0A4C1Z5N6"/>
<dbReference type="OrthoDB" id="6931947at2759"/>
<gene>
    <name evidence="2" type="ORF">EVAR_59591_1</name>
</gene>
<reference evidence="2 3" key="1">
    <citation type="journal article" date="2019" name="Commun. Biol.">
        <title>The bagworm genome reveals a unique fibroin gene that provides high tensile strength.</title>
        <authorList>
            <person name="Kono N."/>
            <person name="Nakamura H."/>
            <person name="Ohtoshi R."/>
            <person name="Tomita M."/>
            <person name="Numata K."/>
            <person name="Arakawa K."/>
        </authorList>
    </citation>
    <scope>NUCLEOTIDE SEQUENCE [LARGE SCALE GENOMIC DNA]</scope>
</reference>
<name>A0A4C1Z5N6_EUMVA</name>
<dbReference type="Proteomes" id="UP000299102">
    <property type="component" value="Unassembled WGS sequence"/>
</dbReference>
<evidence type="ECO:0000256" key="1">
    <source>
        <dbReference type="SAM" id="MobiDB-lite"/>
    </source>
</evidence>
<accession>A0A4C1Z5N6</accession>
<protein>
    <submittedName>
        <fullName evidence="2">Uncharacterized protein</fullName>
    </submittedName>
</protein>
<proteinExistence type="predicted"/>
<feature type="region of interest" description="Disordered" evidence="1">
    <location>
        <begin position="93"/>
        <end position="115"/>
    </location>
</feature>
<organism evidence="2 3">
    <name type="scientific">Eumeta variegata</name>
    <name type="common">Bagworm moth</name>
    <name type="synonym">Eumeta japonica</name>
    <dbReference type="NCBI Taxonomy" id="151549"/>
    <lineage>
        <taxon>Eukaryota</taxon>
        <taxon>Metazoa</taxon>
        <taxon>Ecdysozoa</taxon>
        <taxon>Arthropoda</taxon>
        <taxon>Hexapoda</taxon>
        <taxon>Insecta</taxon>
        <taxon>Pterygota</taxon>
        <taxon>Neoptera</taxon>
        <taxon>Endopterygota</taxon>
        <taxon>Lepidoptera</taxon>
        <taxon>Glossata</taxon>
        <taxon>Ditrysia</taxon>
        <taxon>Tineoidea</taxon>
        <taxon>Psychidae</taxon>
        <taxon>Oiketicinae</taxon>
        <taxon>Eumeta</taxon>
    </lineage>
</organism>
<keyword evidence="3" id="KW-1185">Reference proteome</keyword>
<comment type="caution">
    <text evidence="2">The sequence shown here is derived from an EMBL/GenBank/DDBJ whole genome shotgun (WGS) entry which is preliminary data.</text>
</comment>
<dbReference type="EMBL" id="BGZK01001608">
    <property type="protein sequence ID" value="GBP83178.1"/>
    <property type="molecule type" value="Genomic_DNA"/>
</dbReference>